<name>A0ABX1FT06_9PSEU</name>
<evidence type="ECO:0000313" key="3">
    <source>
        <dbReference type="EMBL" id="NKE62170.1"/>
    </source>
</evidence>
<comment type="caution">
    <text evidence="3">The sequence shown here is derived from an EMBL/GenBank/DDBJ whole genome shotgun (WGS) entry which is preliminary data.</text>
</comment>
<dbReference type="Proteomes" id="UP001515943">
    <property type="component" value="Unassembled WGS sequence"/>
</dbReference>
<protein>
    <recommendedName>
        <fullName evidence="5">Concanavalin A-like lectin/glucanases superfamily protein</fullName>
    </recommendedName>
</protein>
<dbReference type="SUPFAM" id="SSF75005">
    <property type="entry name" value="Arabinanase/levansucrase/invertase"/>
    <property type="match status" value="1"/>
</dbReference>
<dbReference type="InterPro" id="IPR013320">
    <property type="entry name" value="ConA-like_dom_sf"/>
</dbReference>
<dbReference type="EMBL" id="VSRL01000227">
    <property type="protein sequence ID" value="NKE62170.1"/>
    <property type="molecule type" value="Genomic_DNA"/>
</dbReference>
<dbReference type="Gene3D" id="2.60.120.200">
    <property type="match status" value="1"/>
</dbReference>
<evidence type="ECO:0000256" key="1">
    <source>
        <dbReference type="ARBA" id="ARBA00022801"/>
    </source>
</evidence>
<sequence>MIDSTVLRDGEYYYRLTTDEKVIGSCTRDIVLERSKDLRAVDLPGTGPRNWELVDDCIRTGLGTDWVEGPTAFKSNDGSKFYVFMDETPRRGYIPFVTESLANPNWSIPADYQLPAKPRHGTVLPVSKAELERLRQGPPPVRANKKDVVADYDLAGGSGPAVADMSGNGRTATIRGDVTRSPAGLVFSGKNGHLQLPDNLTTGLDQITVSAQVWIDPAQQAPHSLWNLGTNNAEDTLKALPRGNWHTVTYTLSNSTAHPFDNNVEFGRHFHGKVRRLTVWNRALTAQEIRAVQNGQR</sequence>
<evidence type="ECO:0008006" key="5">
    <source>
        <dbReference type="Google" id="ProtNLM"/>
    </source>
</evidence>
<keyword evidence="1" id="KW-0378">Hydrolase</keyword>
<organism evidence="3 4">
    <name type="scientific">Lentzea indica</name>
    <dbReference type="NCBI Taxonomy" id="2604800"/>
    <lineage>
        <taxon>Bacteria</taxon>
        <taxon>Bacillati</taxon>
        <taxon>Actinomycetota</taxon>
        <taxon>Actinomycetes</taxon>
        <taxon>Pseudonocardiales</taxon>
        <taxon>Pseudonocardiaceae</taxon>
        <taxon>Lentzea</taxon>
    </lineage>
</organism>
<dbReference type="SUPFAM" id="SSF49899">
    <property type="entry name" value="Concanavalin A-like lectins/glucanases"/>
    <property type="match status" value="1"/>
</dbReference>
<proteinExistence type="predicted"/>
<accession>A0ABX1FT06</accession>
<dbReference type="InterPro" id="IPR023296">
    <property type="entry name" value="Glyco_hydro_beta-prop_sf"/>
</dbReference>
<keyword evidence="2" id="KW-0326">Glycosidase</keyword>
<gene>
    <name evidence="3" type="ORF">FXN61_37680</name>
</gene>
<reference evidence="3 4" key="1">
    <citation type="submission" date="2019-08" db="EMBL/GenBank/DDBJ databases">
        <title>Lentzea from Indian Himalayas.</title>
        <authorList>
            <person name="Mandal S."/>
            <person name="Mallick Gupta A."/>
            <person name="Maiti P.K."/>
            <person name="Sarkar J."/>
            <person name="Mandal S."/>
        </authorList>
    </citation>
    <scope>NUCLEOTIDE SEQUENCE [LARGE SCALE GENOMIC DNA]</scope>
    <source>
        <strain evidence="3 4">PSKA42</strain>
    </source>
</reference>
<keyword evidence="4" id="KW-1185">Reference proteome</keyword>
<dbReference type="RefSeq" id="WP_223165788.1">
    <property type="nucleotide sequence ID" value="NZ_VSRL01000227.1"/>
</dbReference>
<evidence type="ECO:0000256" key="2">
    <source>
        <dbReference type="ARBA" id="ARBA00023295"/>
    </source>
</evidence>
<evidence type="ECO:0000313" key="4">
    <source>
        <dbReference type="Proteomes" id="UP001515943"/>
    </source>
</evidence>